<proteinExistence type="predicted"/>
<organism evidence="2 3">
    <name type="scientific">Candidatus Fusicatenibacter intestinigallinarum</name>
    <dbReference type="NCBI Taxonomy" id="2838598"/>
    <lineage>
        <taxon>Bacteria</taxon>
        <taxon>Bacillati</taxon>
        <taxon>Bacillota</taxon>
        <taxon>Clostridia</taxon>
        <taxon>Lachnospirales</taxon>
        <taxon>Lachnospiraceae</taxon>
        <taxon>Fusicatenibacter</taxon>
    </lineage>
</organism>
<dbReference type="EMBL" id="DWWU01000039">
    <property type="protein sequence ID" value="HJC16051.1"/>
    <property type="molecule type" value="Genomic_DNA"/>
</dbReference>
<name>A0A9D2NDK5_9FIRM</name>
<dbReference type="AlphaFoldDB" id="A0A9D2NDK5"/>
<evidence type="ECO:0000313" key="2">
    <source>
        <dbReference type="EMBL" id="HJC16051.1"/>
    </source>
</evidence>
<protein>
    <submittedName>
        <fullName evidence="2">Phage scaffolding protein</fullName>
    </submittedName>
</protein>
<dbReference type="Pfam" id="PF06810">
    <property type="entry name" value="Phage_scaffold"/>
    <property type="match status" value="1"/>
</dbReference>
<dbReference type="InterPro" id="IPR009636">
    <property type="entry name" value="SCAF"/>
</dbReference>
<dbReference type="Proteomes" id="UP000823849">
    <property type="component" value="Unassembled WGS sequence"/>
</dbReference>
<evidence type="ECO:0000256" key="1">
    <source>
        <dbReference type="SAM" id="MobiDB-lite"/>
    </source>
</evidence>
<accession>A0A9D2NDK5</accession>
<comment type="caution">
    <text evidence="2">The sequence shown here is derived from an EMBL/GenBank/DDBJ whole genome shotgun (WGS) entry which is preliminary data.</text>
</comment>
<gene>
    <name evidence="2" type="ORF">H9705_09600</name>
</gene>
<reference evidence="2" key="2">
    <citation type="submission" date="2021-04" db="EMBL/GenBank/DDBJ databases">
        <authorList>
            <person name="Gilroy R."/>
        </authorList>
    </citation>
    <scope>NUCLEOTIDE SEQUENCE</scope>
    <source>
        <strain evidence="2">CHK185-5351</strain>
    </source>
</reference>
<reference evidence="2" key="1">
    <citation type="journal article" date="2021" name="PeerJ">
        <title>Extensive microbial diversity within the chicken gut microbiome revealed by metagenomics and culture.</title>
        <authorList>
            <person name="Gilroy R."/>
            <person name="Ravi A."/>
            <person name="Getino M."/>
            <person name="Pursley I."/>
            <person name="Horton D.L."/>
            <person name="Alikhan N.F."/>
            <person name="Baker D."/>
            <person name="Gharbi K."/>
            <person name="Hall N."/>
            <person name="Watson M."/>
            <person name="Adriaenssens E.M."/>
            <person name="Foster-Nyarko E."/>
            <person name="Jarju S."/>
            <person name="Secka A."/>
            <person name="Antonio M."/>
            <person name="Oren A."/>
            <person name="Chaudhuri R.R."/>
            <person name="La Ragione R."/>
            <person name="Hildebrand F."/>
            <person name="Pallen M.J."/>
        </authorList>
    </citation>
    <scope>NUCLEOTIDE SEQUENCE</scope>
    <source>
        <strain evidence="2">CHK185-5351</strain>
    </source>
</reference>
<evidence type="ECO:0000313" key="3">
    <source>
        <dbReference type="Proteomes" id="UP000823849"/>
    </source>
</evidence>
<sequence>MKNIYDILKDFGLEVPEDKKADFDKVWKENYRTKSDYDKVAGQRDSYKTSLDTVNTKLKEFEGVDVADLKQQITTLQGDLKKKDDEYAAKEADRLFNETLDKAISAAGGRNAKAIRGLLDLETLKGSKDQTEDINKALEAVKKSDAYLFGVDEPFLNPVGPTNDKGGEEKNMGSLASIRAAMGLPPKKGE</sequence>
<feature type="region of interest" description="Disordered" evidence="1">
    <location>
        <begin position="157"/>
        <end position="190"/>
    </location>
</feature>